<evidence type="ECO:0000313" key="14">
    <source>
        <dbReference type="Proteomes" id="UP000028730"/>
    </source>
</evidence>
<keyword evidence="3" id="KW-1003">Cell membrane</keyword>
<evidence type="ECO:0000256" key="4">
    <source>
        <dbReference type="ARBA" id="ARBA00022692"/>
    </source>
</evidence>
<dbReference type="eggNOG" id="COG1253">
    <property type="taxonomic scope" value="Bacteria"/>
</dbReference>
<evidence type="ECO:0000256" key="5">
    <source>
        <dbReference type="ARBA" id="ARBA00022737"/>
    </source>
</evidence>
<dbReference type="SMART" id="SM01091">
    <property type="entry name" value="CorC_HlyC"/>
    <property type="match status" value="1"/>
</dbReference>
<reference evidence="13 14" key="1">
    <citation type="journal article" date="2014" name="Appl. Environ. Microbiol.">
        <title>Genomic encyclopedia of type strains of the genus Bifidobacterium.</title>
        <authorList>
            <person name="Milani C."/>
            <person name="Lugli G.A."/>
            <person name="Duranti S."/>
            <person name="Turroni F."/>
            <person name="Bottacini F."/>
            <person name="Mangifesta M."/>
            <person name="Sanchez B."/>
            <person name="Viappiani A."/>
            <person name="Mancabelli L."/>
            <person name="Taminiau B."/>
            <person name="Delcenserie V."/>
            <person name="Barrangou R."/>
            <person name="Margolles A."/>
            <person name="van Sinderen D."/>
            <person name="Ventura M."/>
        </authorList>
    </citation>
    <scope>NUCLEOTIDE SEQUENCE [LARGE SCALE GENOMIC DNA]</scope>
    <source>
        <strain evidence="13 14">DSM 19703</strain>
    </source>
</reference>
<name>A0A080N2E5_9BIFI</name>
<evidence type="ECO:0000313" key="13">
    <source>
        <dbReference type="EMBL" id="KFF31137.1"/>
    </source>
</evidence>
<protein>
    <submittedName>
        <fullName evidence="13">CBS domain protein</fullName>
    </submittedName>
</protein>
<dbReference type="InterPro" id="IPR000644">
    <property type="entry name" value="CBS_dom"/>
</dbReference>
<evidence type="ECO:0000259" key="12">
    <source>
        <dbReference type="PROSITE" id="PS51371"/>
    </source>
</evidence>
<keyword evidence="4 11" id="KW-0812">Transmembrane</keyword>
<evidence type="ECO:0000256" key="7">
    <source>
        <dbReference type="ARBA" id="ARBA00023122"/>
    </source>
</evidence>
<evidence type="ECO:0000256" key="9">
    <source>
        <dbReference type="PROSITE-ProRule" id="PRU00703"/>
    </source>
</evidence>
<dbReference type="PANTHER" id="PTHR22777:SF32">
    <property type="entry name" value="UPF0053 INNER MEMBRANE PROTEIN YFJD"/>
    <property type="match status" value="1"/>
</dbReference>
<dbReference type="Pfam" id="PF00571">
    <property type="entry name" value="CBS"/>
    <property type="match status" value="2"/>
</dbReference>
<keyword evidence="6 11" id="KW-1133">Transmembrane helix</keyword>
<evidence type="ECO:0000256" key="6">
    <source>
        <dbReference type="ARBA" id="ARBA00022989"/>
    </source>
</evidence>
<dbReference type="FunFam" id="3.10.580.10:FF:000002">
    <property type="entry name" value="Magnesium/cobalt efflux protein CorC"/>
    <property type="match status" value="1"/>
</dbReference>
<dbReference type="AlphaFoldDB" id="A0A080N2E5"/>
<evidence type="ECO:0000256" key="10">
    <source>
        <dbReference type="SAM" id="MobiDB-lite"/>
    </source>
</evidence>
<feature type="transmembrane region" description="Helical" evidence="11">
    <location>
        <begin position="89"/>
        <end position="108"/>
    </location>
</feature>
<evidence type="ECO:0000256" key="1">
    <source>
        <dbReference type="ARBA" id="ARBA00004651"/>
    </source>
</evidence>
<dbReference type="Proteomes" id="UP000028730">
    <property type="component" value="Unassembled WGS sequence"/>
</dbReference>
<dbReference type="SUPFAM" id="SSF54631">
    <property type="entry name" value="CBS-domain pair"/>
    <property type="match status" value="1"/>
</dbReference>
<proteinExistence type="inferred from homology"/>
<keyword evidence="8 11" id="KW-0472">Membrane</keyword>
<dbReference type="Gene3D" id="3.10.580.10">
    <property type="entry name" value="CBS-domain"/>
    <property type="match status" value="1"/>
</dbReference>
<feature type="transmembrane region" description="Helical" evidence="11">
    <location>
        <begin position="115"/>
        <end position="137"/>
    </location>
</feature>
<dbReference type="CDD" id="cd04590">
    <property type="entry name" value="CBS_pair_CorC_HlyC_assoc"/>
    <property type="match status" value="1"/>
</dbReference>
<gene>
    <name evidence="13" type="ORF">BBOMB_0469</name>
</gene>
<dbReference type="InterPro" id="IPR044751">
    <property type="entry name" value="Ion_transp-like_CBS"/>
</dbReference>
<dbReference type="InterPro" id="IPR002550">
    <property type="entry name" value="CNNM"/>
</dbReference>
<feature type="domain" description="CBS" evidence="12">
    <location>
        <begin position="233"/>
        <end position="293"/>
    </location>
</feature>
<dbReference type="Gene3D" id="3.30.465.10">
    <property type="match status" value="1"/>
</dbReference>
<keyword evidence="5" id="KW-0677">Repeat</keyword>
<sequence>MRTMMIDTVTALVIMALMIVTLLLVWLSLVLSSDEFAVSRVTRSSLNNKILEVQTDSELGHLVQHKRIDRIHRVQKMIADRSGTASACAFFRIVCNILSGVFVAAIAVEFSAPNWVVLIAGLFFTLIVAVISVLYRAHSPGLLRPEETMLGSARLLSLAVALTPFVNAKGRKNQRDHSTGTELSDDEELDRIQHSEGRSLVEQLVETPDFDPEVGEMLRNVLTLSDTLTREIMVPRTDMIYTSQNDTLLDLLQLCSRSGYSRIPVIGDDLDDLKGMAYLKDAVKATAFNPEARTRSITSICRDPMLVPESKPVDDLFHEMQRTRQHVAVVIDEYGGVAGLVTIEDAIEQIVGELEDEHDRVQHDEPRKVGRNEWRMPARTPITELEEIFEVDLNEDDVDTLYGLLTKLLGRVPIVGMSACTHGLRLTAVDSAGRRKKVSTILVQPQSDIMTNEGAADDSDLIGGNRDDENDDMRVQPSSQISGE</sequence>
<feature type="region of interest" description="Disordered" evidence="10">
    <location>
        <begin position="449"/>
        <end position="484"/>
    </location>
</feature>
<keyword evidence="14" id="KW-1185">Reference proteome</keyword>
<comment type="subcellular location">
    <subcellularLocation>
        <location evidence="1">Cell membrane</location>
        <topology evidence="1">Multi-pass membrane protein</topology>
    </subcellularLocation>
</comment>
<comment type="caution">
    <text evidence="13">The sequence shown here is derived from an EMBL/GenBank/DDBJ whole genome shotgun (WGS) entry which is preliminary data.</text>
</comment>
<dbReference type="GO" id="GO:0050660">
    <property type="term" value="F:flavin adenine dinucleotide binding"/>
    <property type="evidence" value="ECO:0007669"/>
    <property type="project" value="InterPro"/>
</dbReference>
<keyword evidence="7 9" id="KW-0129">CBS domain</keyword>
<evidence type="ECO:0000256" key="8">
    <source>
        <dbReference type="ARBA" id="ARBA00023136"/>
    </source>
</evidence>
<comment type="similarity">
    <text evidence="2">Belongs to the UPF0053 family.</text>
</comment>
<dbReference type="InterPro" id="IPR016169">
    <property type="entry name" value="FAD-bd_PCMH_sub2"/>
</dbReference>
<dbReference type="SUPFAM" id="SSF56176">
    <property type="entry name" value="FAD-binding/transporter-associated domain-like"/>
    <property type="match status" value="1"/>
</dbReference>
<evidence type="ECO:0000256" key="11">
    <source>
        <dbReference type="SAM" id="Phobius"/>
    </source>
</evidence>
<dbReference type="Pfam" id="PF01595">
    <property type="entry name" value="CNNM"/>
    <property type="match status" value="1"/>
</dbReference>
<dbReference type="EMBL" id="ATLK01000001">
    <property type="protein sequence ID" value="KFF31137.1"/>
    <property type="molecule type" value="Genomic_DNA"/>
</dbReference>
<dbReference type="InterPro" id="IPR036318">
    <property type="entry name" value="FAD-bd_PCMH-like_sf"/>
</dbReference>
<dbReference type="GO" id="GO:0005886">
    <property type="term" value="C:plasma membrane"/>
    <property type="evidence" value="ECO:0007669"/>
    <property type="project" value="UniProtKB-SubCell"/>
</dbReference>
<dbReference type="InterPro" id="IPR046342">
    <property type="entry name" value="CBS_dom_sf"/>
</dbReference>
<organism evidence="13 14">
    <name type="scientific">Bifidobacterium bombi DSM 19703</name>
    <dbReference type="NCBI Taxonomy" id="1341695"/>
    <lineage>
        <taxon>Bacteria</taxon>
        <taxon>Bacillati</taxon>
        <taxon>Actinomycetota</taxon>
        <taxon>Actinomycetes</taxon>
        <taxon>Bifidobacteriales</taxon>
        <taxon>Bifidobacteriaceae</taxon>
        <taxon>Bifidobacterium</taxon>
    </lineage>
</organism>
<accession>A0A080N2E5</accession>
<dbReference type="PANTHER" id="PTHR22777">
    <property type="entry name" value="HEMOLYSIN-RELATED"/>
    <property type="match status" value="1"/>
</dbReference>
<evidence type="ECO:0000256" key="3">
    <source>
        <dbReference type="ARBA" id="ARBA00022475"/>
    </source>
</evidence>
<evidence type="ECO:0000256" key="2">
    <source>
        <dbReference type="ARBA" id="ARBA00006337"/>
    </source>
</evidence>
<dbReference type="PROSITE" id="PS51371">
    <property type="entry name" value="CBS"/>
    <property type="match status" value="2"/>
</dbReference>
<dbReference type="InterPro" id="IPR005170">
    <property type="entry name" value="Transptr-assoc_dom"/>
</dbReference>
<dbReference type="STRING" id="1341695.BBOMB_0469"/>
<feature type="domain" description="CBS" evidence="12">
    <location>
        <begin position="300"/>
        <end position="357"/>
    </location>
</feature>
<dbReference type="SMART" id="SM00116">
    <property type="entry name" value="CBS"/>
    <property type="match status" value="2"/>
</dbReference>
<dbReference type="Pfam" id="PF03471">
    <property type="entry name" value="CorC_HlyC"/>
    <property type="match status" value="1"/>
</dbReference>